<dbReference type="GO" id="GO:0000814">
    <property type="term" value="C:ESCRT II complex"/>
    <property type="evidence" value="ECO:0007669"/>
    <property type="project" value="InterPro"/>
</dbReference>
<keyword evidence="3" id="KW-0653">Protein transport</keyword>
<keyword evidence="5" id="KW-1185">Reference proteome</keyword>
<dbReference type="GO" id="GO:0043328">
    <property type="term" value="P:protein transport to vacuole involved in ubiquitin-dependent protein catabolic process via the multivesicular body sorting pathway"/>
    <property type="evidence" value="ECO:0007669"/>
    <property type="project" value="TreeGrafter"/>
</dbReference>
<dbReference type="InterPro" id="IPR008570">
    <property type="entry name" value="ESCRT-II_cplx_Vps25-sub"/>
</dbReference>
<keyword evidence="2" id="KW-0813">Transport</keyword>
<dbReference type="InterPro" id="IPR036390">
    <property type="entry name" value="WH_DNA-bd_sf"/>
</dbReference>
<evidence type="ECO:0000256" key="1">
    <source>
        <dbReference type="ARBA" id="ARBA00009674"/>
    </source>
</evidence>
<dbReference type="GO" id="GO:0042803">
    <property type="term" value="F:protein homodimerization activity"/>
    <property type="evidence" value="ECO:0007669"/>
    <property type="project" value="TreeGrafter"/>
</dbReference>
<dbReference type="AlphaFoldDB" id="A0AAU9J507"/>
<organism evidence="4 5">
    <name type="scientific">Blepharisma stoltei</name>
    <dbReference type="NCBI Taxonomy" id="1481888"/>
    <lineage>
        <taxon>Eukaryota</taxon>
        <taxon>Sar</taxon>
        <taxon>Alveolata</taxon>
        <taxon>Ciliophora</taxon>
        <taxon>Postciliodesmatophora</taxon>
        <taxon>Heterotrichea</taxon>
        <taxon>Heterotrichida</taxon>
        <taxon>Blepharismidae</taxon>
        <taxon>Blepharisma</taxon>
    </lineage>
</organism>
<dbReference type="GO" id="GO:0005198">
    <property type="term" value="F:structural molecule activity"/>
    <property type="evidence" value="ECO:0007669"/>
    <property type="project" value="TreeGrafter"/>
</dbReference>
<protein>
    <recommendedName>
        <fullName evidence="6">Vacuolar protein-sorting-associated protein 25</fullName>
    </recommendedName>
</protein>
<evidence type="ECO:0008006" key="6">
    <source>
        <dbReference type="Google" id="ProtNLM"/>
    </source>
</evidence>
<dbReference type="PANTHER" id="PTHR13149:SF0">
    <property type="entry name" value="VACUOLAR PROTEIN-SORTING-ASSOCIATED PROTEIN 25"/>
    <property type="match status" value="1"/>
</dbReference>
<dbReference type="Proteomes" id="UP001162131">
    <property type="component" value="Unassembled WGS sequence"/>
</dbReference>
<dbReference type="Gene3D" id="1.10.10.570">
    <property type="entry name" value="Winged helix' DNA-binding domain. Chain C. Domain 1"/>
    <property type="match status" value="1"/>
</dbReference>
<comment type="caution">
    <text evidence="4">The sequence shown here is derived from an EMBL/GenBank/DDBJ whole genome shotgun (WGS) entry which is preliminary data.</text>
</comment>
<reference evidence="4" key="1">
    <citation type="submission" date="2021-09" db="EMBL/GenBank/DDBJ databases">
        <authorList>
            <consortium name="AG Swart"/>
            <person name="Singh M."/>
            <person name="Singh A."/>
            <person name="Seah K."/>
            <person name="Emmerich C."/>
        </authorList>
    </citation>
    <scope>NUCLEOTIDE SEQUENCE</scope>
    <source>
        <strain evidence="4">ATCC30299</strain>
    </source>
</reference>
<dbReference type="Gene3D" id="1.10.10.10">
    <property type="entry name" value="Winged helix-like DNA-binding domain superfamily/Winged helix DNA-binding domain"/>
    <property type="match status" value="1"/>
</dbReference>
<sequence>MDVPVERFLAWPPFYTLQPNLDTRSQQLYLWTQILLEYSQKNRIYIATSHDFHDIMRNNEVSRSLSEEFKNVLFDYMLKQKNAIREGEAYMIFWKKPEAWGEQVYRWAVDSGRVGSVETVEGLVSGDETTREEFYGMPVNYMMVILRSLEKSRKAELFQVGEGMAVKFF</sequence>
<dbReference type="InterPro" id="IPR036388">
    <property type="entry name" value="WH-like_DNA-bd_sf"/>
</dbReference>
<dbReference type="SUPFAM" id="SSF46785">
    <property type="entry name" value="Winged helix' DNA-binding domain"/>
    <property type="match status" value="2"/>
</dbReference>
<evidence type="ECO:0000256" key="3">
    <source>
        <dbReference type="ARBA" id="ARBA00022927"/>
    </source>
</evidence>
<evidence type="ECO:0000256" key="2">
    <source>
        <dbReference type="ARBA" id="ARBA00022448"/>
    </source>
</evidence>
<dbReference type="EMBL" id="CAJZBQ010000017">
    <property type="protein sequence ID" value="CAG9316842.1"/>
    <property type="molecule type" value="Genomic_DNA"/>
</dbReference>
<dbReference type="Pfam" id="PF05871">
    <property type="entry name" value="ESCRT-II"/>
    <property type="match status" value="1"/>
</dbReference>
<gene>
    <name evidence="4" type="ORF">BSTOLATCC_MIC17475</name>
</gene>
<accession>A0AAU9J507</accession>
<dbReference type="InterPro" id="IPR014041">
    <property type="entry name" value="ESCRT-II_cplx_Vps25-sub_N"/>
</dbReference>
<proteinExistence type="inferred from homology"/>
<name>A0AAU9J507_9CILI</name>
<evidence type="ECO:0000313" key="5">
    <source>
        <dbReference type="Proteomes" id="UP001162131"/>
    </source>
</evidence>
<dbReference type="PANTHER" id="PTHR13149">
    <property type="entry name" value="VACUOLAR PROTEIN SORTING-ASSOCIATED PROTEIN VPS25"/>
    <property type="match status" value="1"/>
</dbReference>
<evidence type="ECO:0000313" key="4">
    <source>
        <dbReference type="EMBL" id="CAG9316842.1"/>
    </source>
</evidence>
<comment type="similarity">
    <text evidence="1">Belongs to the VPS25 family.</text>
</comment>